<protein>
    <recommendedName>
        <fullName evidence="5">ribonuclease H</fullName>
        <ecNumber evidence="5">3.1.26.4</ecNumber>
    </recommendedName>
</protein>
<name>A0A930YV02_9FLAO</name>
<comment type="cofactor">
    <cofactor evidence="2">
        <name>Mg(2+)</name>
        <dbReference type="ChEBI" id="CHEBI:18420"/>
    </cofactor>
</comment>
<sequence length="158" mass="18037">MRIDIYTDGACSGNPGKGGLGILMQVKEKNYSKQFSQGFALTTNNRMELLAVITALEQITSTGHEVHIHTDSKYVSDAINQKWLQGWVKRAFKNVKNPDLWKRLLPLLEKHKPNFHWIKGHAGHKENEICDRLAVQAAANQNLERDMYFEQMQGQGLF</sequence>
<comment type="catalytic activity">
    <reaction evidence="1">
        <text>Endonucleolytic cleavage to 5'-phosphomonoester.</text>
        <dbReference type="EC" id="3.1.26.4"/>
    </reaction>
</comment>
<accession>A0A930YV02</accession>
<dbReference type="Gene3D" id="3.30.420.10">
    <property type="entry name" value="Ribonuclease H-like superfamily/Ribonuclease H"/>
    <property type="match status" value="1"/>
</dbReference>
<dbReference type="PROSITE" id="PS50879">
    <property type="entry name" value="RNASE_H_1"/>
    <property type="match status" value="1"/>
</dbReference>
<comment type="caution">
    <text evidence="12">The sequence shown here is derived from an EMBL/GenBank/DDBJ whole genome shotgun (WGS) entry which is preliminary data.</text>
</comment>
<gene>
    <name evidence="12" type="primary">rnhA</name>
    <name evidence="12" type="ORF">IC612_03450</name>
</gene>
<keyword evidence="9 12" id="KW-0378">Hydrolase</keyword>
<evidence type="ECO:0000313" key="12">
    <source>
        <dbReference type="EMBL" id="MBF5026852.1"/>
    </source>
</evidence>
<dbReference type="GO" id="GO:0046872">
    <property type="term" value="F:metal ion binding"/>
    <property type="evidence" value="ECO:0007669"/>
    <property type="project" value="UniProtKB-KW"/>
</dbReference>
<evidence type="ECO:0000256" key="3">
    <source>
        <dbReference type="ARBA" id="ARBA00005300"/>
    </source>
</evidence>
<evidence type="ECO:0000256" key="9">
    <source>
        <dbReference type="ARBA" id="ARBA00022801"/>
    </source>
</evidence>
<dbReference type="GO" id="GO:0004523">
    <property type="term" value="F:RNA-DNA hybrid ribonuclease activity"/>
    <property type="evidence" value="ECO:0007669"/>
    <property type="project" value="UniProtKB-EC"/>
</dbReference>
<evidence type="ECO:0000259" key="11">
    <source>
        <dbReference type="PROSITE" id="PS50879"/>
    </source>
</evidence>
<dbReference type="AlphaFoldDB" id="A0A930YV02"/>
<dbReference type="RefSeq" id="WP_194738778.1">
    <property type="nucleotide sequence ID" value="NZ_JADKYY010000003.1"/>
</dbReference>
<evidence type="ECO:0000256" key="7">
    <source>
        <dbReference type="ARBA" id="ARBA00022723"/>
    </source>
</evidence>
<dbReference type="InterPro" id="IPR012337">
    <property type="entry name" value="RNaseH-like_sf"/>
</dbReference>
<evidence type="ECO:0000256" key="4">
    <source>
        <dbReference type="ARBA" id="ARBA00011245"/>
    </source>
</evidence>
<dbReference type="InterPro" id="IPR036397">
    <property type="entry name" value="RNaseH_sf"/>
</dbReference>
<evidence type="ECO:0000256" key="8">
    <source>
        <dbReference type="ARBA" id="ARBA00022759"/>
    </source>
</evidence>
<dbReference type="InterPro" id="IPR002156">
    <property type="entry name" value="RNaseH_domain"/>
</dbReference>
<comment type="subunit">
    <text evidence="4">Monomer.</text>
</comment>
<dbReference type="SUPFAM" id="SSF53098">
    <property type="entry name" value="Ribonuclease H-like"/>
    <property type="match status" value="1"/>
</dbReference>
<dbReference type="EMBL" id="JADKYY010000003">
    <property type="protein sequence ID" value="MBF5026852.1"/>
    <property type="molecule type" value="Genomic_DNA"/>
</dbReference>
<organism evidence="12 13">
    <name type="scientific">Planobacterium oryzisoli</name>
    <dbReference type="NCBI Taxonomy" id="2771435"/>
    <lineage>
        <taxon>Bacteria</taxon>
        <taxon>Pseudomonadati</taxon>
        <taxon>Bacteroidota</taxon>
        <taxon>Flavobacteriia</taxon>
        <taxon>Flavobacteriales</taxon>
        <taxon>Weeksellaceae</taxon>
        <taxon>Chryseobacterium group</taxon>
        <taxon>Chryseobacterium</taxon>
    </lineage>
</organism>
<dbReference type="CDD" id="cd09278">
    <property type="entry name" value="RNase_HI_prokaryote_like"/>
    <property type="match status" value="1"/>
</dbReference>
<reference evidence="12" key="1">
    <citation type="submission" date="2020-11" db="EMBL/GenBank/DDBJ databases">
        <title>Genome seq and assembly of Planobacterium sp.</title>
        <authorList>
            <person name="Chhetri G."/>
        </authorList>
    </citation>
    <scope>NUCLEOTIDE SEQUENCE</scope>
    <source>
        <strain evidence="12">GCR5</strain>
    </source>
</reference>
<keyword evidence="10" id="KW-0460">Magnesium</keyword>
<evidence type="ECO:0000256" key="10">
    <source>
        <dbReference type="ARBA" id="ARBA00022842"/>
    </source>
</evidence>
<dbReference type="InterPro" id="IPR022892">
    <property type="entry name" value="RNaseHI"/>
</dbReference>
<keyword evidence="7" id="KW-0479">Metal-binding</keyword>
<dbReference type="Proteomes" id="UP000694480">
    <property type="component" value="Unassembled WGS sequence"/>
</dbReference>
<evidence type="ECO:0000256" key="5">
    <source>
        <dbReference type="ARBA" id="ARBA00012180"/>
    </source>
</evidence>
<proteinExistence type="inferred from homology"/>
<dbReference type="NCBIfam" id="NF001236">
    <property type="entry name" value="PRK00203.1"/>
    <property type="match status" value="1"/>
</dbReference>
<keyword evidence="8" id="KW-0255">Endonuclease</keyword>
<evidence type="ECO:0000256" key="2">
    <source>
        <dbReference type="ARBA" id="ARBA00001946"/>
    </source>
</evidence>
<comment type="similarity">
    <text evidence="3">Belongs to the RNase H family.</text>
</comment>
<evidence type="ECO:0000313" key="13">
    <source>
        <dbReference type="Proteomes" id="UP000694480"/>
    </source>
</evidence>
<evidence type="ECO:0000256" key="1">
    <source>
        <dbReference type="ARBA" id="ARBA00000077"/>
    </source>
</evidence>
<keyword evidence="13" id="KW-1185">Reference proteome</keyword>
<evidence type="ECO:0000256" key="6">
    <source>
        <dbReference type="ARBA" id="ARBA00022722"/>
    </source>
</evidence>
<keyword evidence="6" id="KW-0540">Nuclease</keyword>
<dbReference type="PANTHER" id="PTHR10642:SF26">
    <property type="entry name" value="RIBONUCLEASE H1"/>
    <property type="match status" value="1"/>
</dbReference>
<dbReference type="InterPro" id="IPR050092">
    <property type="entry name" value="RNase_H"/>
</dbReference>
<dbReference type="GO" id="GO:0043137">
    <property type="term" value="P:DNA replication, removal of RNA primer"/>
    <property type="evidence" value="ECO:0007669"/>
    <property type="project" value="TreeGrafter"/>
</dbReference>
<dbReference type="EC" id="3.1.26.4" evidence="5"/>
<dbReference type="PANTHER" id="PTHR10642">
    <property type="entry name" value="RIBONUCLEASE H1"/>
    <property type="match status" value="1"/>
</dbReference>
<dbReference type="Pfam" id="PF00075">
    <property type="entry name" value="RNase_H"/>
    <property type="match status" value="1"/>
</dbReference>
<dbReference type="GO" id="GO:0003676">
    <property type="term" value="F:nucleic acid binding"/>
    <property type="evidence" value="ECO:0007669"/>
    <property type="project" value="InterPro"/>
</dbReference>
<feature type="domain" description="RNase H type-1" evidence="11">
    <location>
        <begin position="1"/>
        <end position="139"/>
    </location>
</feature>